<comment type="caution">
    <text evidence="1">The sequence shown here is derived from an EMBL/GenBank/DDBJ whole genome shotgun (WGS) entry which is preliminary data.</text>
</comment>
<evidence type="ECO:0000313" key="1">
    <source>
        <dbReference type="EMBL" id="TNN81679.1"/>
    </source>
</evidence>
<dbReference type="Proteomes" id="UP000314294">
    <property type="component" value="Unassembled WGS sequence"/>
</dbReference>
<sequence>MGRFFSAVDPSLVDKERWAAVKHPGSHWESSVSLMGLMGRAGMEAGAEAAVPLGVYSFCPVLTALEVTGWSLCIVGRMRRVCWEGSKGQEEREGGRRVVWREWWCEEREGGEG</sequence>
<gene>
    <name evidence="1" type="ORF">EYF80_008125</name>
</gene>
<protein>
    <submittedName>
        <fullName evidence="1">Uncharacterized protein</fullName>
    </submittedName>
</protein>
<accession>A0A4Z2IUJ1</accession>
<name>A0A4Z2IUJ1_9TELE</name>
<proteinExistence type="predicted"/>
<organism evidence="1 2">
    <name type="scientific">Liparis tanakae</name>
    <name type="common">Tanaka's snailfish</name>
    <dbReference type="NCBI Taxonomy" id="230148"/>
    <lineage>
        <taxon>Eukaryota</taxon>
        <taxon>Metazoa</taxon>
        <taxon>Chordata</taxon>
        <taxon>Craniata</taxon>
        <taxon>Vertebrata</taxon>
        <taxon>Euteleostomi</taxon>
        <taxon>Actinopterygii</taxon>
        <taxon>Neopterygii</taxon>
        <taxon>Teleostei</taxon>
        <taxon>Neoteleostei</taxon>
        <taxon>Acanthomorphata</taxon>
        <taxon>Eupercaria</taxon>
        <taxon>Perciformes</taxon>
        <taxon>Cottioidei</taxon>
        <taxon>Cottales</taxon>
        <taxon>Liparidae</taxon>
        <taxon>Liparis</taxon>
    </lineage>
</organism>
<dbReference type="EMBL" id="SRLO01000045">
    <property type="protein sequence ID" value="TNN81679.1"/>
    <property type="molecule type" value="Genomic_DNA"/>
</dbReference>
<evidence type="ECO:0000313" key="2">
    <source>
        <dbReference type="Proteomes" id="UP000314294"/>
    </source>
</evidence>
<reference evidence="1 2" key="1">
    <citation type="submission" date="2019-03" db="EMBL/GenBank/DDBJ databases">
        <title>First draft genome of Liparis tanakae, snailfish: a comprehensive survey of snailfish specific genes.</title>
        <authorList>
            <person name="Kim W."/>
            <person name="Song I."/>
            <person name="Jeong J.-H."/>
            <person name="Kim D."/>
            <person name="Kim S."/>
            <person name="Ryu S."/>
            <person name="Song J.Y."/>
            <person name="Lee S.K."/>
        </authorList>
    </citation>
    <scope>NUCLEOTIDE SEQUENCE [LARGE SCALE GENOMIC DNA]</scope>
    <source>
        <tissue evidence="1">Muscle</tissue>
    </source>
</reference>
<keyword evidence="2" id="KW-1185">Reference proteome</keyword>
<dbReference type="AlphaFoldDB" id="A0A4Z2IUJ1"/>